<evidence type="ECO:0000313" key="4">
    <source>
        <dbReference type="Proteomes" id="UP000827549"/>
    </source>
</evidence>
<accession>A0AAF0XZX0</accession>
<feature type="transmembrane region" description="Helical" evidence="2">
    <location>
        <begin position="15"/>
        <end position="38"/>
    </location>
</feature>
<evidence type="ECO:0000256" key="1">
    <source>
        <dbReference type="SAM" id="MobiDB-lite"/>
    </source>
</evidence>
<keyword evidence="2" id="KW-1133">Transmembrane helix</keyword>
<dbReference type="Proteomes" id="UP000827549">
    <property type="component" value="Chromosome 1"/>
</dbReference>
<organism evidence="3 4">
    <name type="scientific">Vanrija pseudolonga</name>
    <dbReference type="NCBI Taxonomy" id="143232"/>
    <lineage>
        <taxon>Eukaryota</taxon>
        <taxon>Fungi</taxon>
        <taxon>Dikarya</taxon>
        <taxon>Basidiomycota</taxon>
        <taxon>Agaricomycotina</taxon>
        <taxon>Tremellomycetes</taxon>
        <taxon>Trichosporonales</taxon>
        <taxon>Trichosporonaceae</taxon>
        <taxon>Vanrija</taxon>
    </lineage>
</organism>
<evidence type="ECO:0000313" key="3">
    <source>
        <dbReference type="EMBL" id="WOO77313.1"/>
    </source>
</evidence>
<protein>
    <submittedName>
        <fullName evidence="3">Uncharacterized protein</fullName>
    </submittedName>
</protein>
<dbReference type="GeneID" id="87804161"/>
<reference evidence="3" key="1">
    <citation type="submission" date="2023-10" db="EMBL/GenBank/DDBJ databases">
        <authorList>
            <person name="Noh H."/>
        </authorList>
    </citation>
    <scope>NUCLEOTIDE SEQUENCE</scope>
    <source>
        <strain evidence="3">DUCC4014</strain>
    </source>
</reference>
<feature type="region of interest" description="Disordered" evidence="1">
    <location>
        <begin position="210"/>
        <end position="250"/>
    </location>
</feature>
<dbReference type="EMBL" id="CP086714">
    <property type="protein sequence ID" value="WOO77313.1"/>
    <property type="molecule type" value="Genomic_DNA"/>
</dbReference>
<proteinExistence type="predicted"/>
<dbReference type="RefSeq" id="XP_062623345.1">
    <property type="nucleotide sequence ID" value="XM_062767361.1"/>
</dbReference>
<feature type="compositionally biased region" description="Pro residues" evidence="1">
    <location>
        <begin position="216"/>
        <end position="225"/>
    </location>
</feature>
<keyword evidence="2" id="KW-0472">Membrane</keyword>
<gene>
    <name evidence="3" type="ORF">LOC62_01G000903</name>
</gene>
<evidence type="ECO:0000256" key="2">
    <source>
        <dbReference type="SAM" id="Phobius"/>
    </source>
</evidence>
<name>A0AAF0XZX0_9TREE</name>
<keyword evidence="4" id="KW-1185">Reference proteome</keyword>
<sequence>MSSYPGSTGLASTNTYQLVIISVIAAAILVAAVTTLLYRRHRHQQIMRNLPAGGYVVAPPPPAHRRKRRRDVGPEPVVWDALVGEEEDDEDEDSDVEVGEKEKMKADGDWLDDPEHWHPVAIALPPHESVDGTTGPGLTRIISQYEAGQRPATPALDMTLLIAMPDPSLPTPADDGAYPLLRVGAHEDGALPPLQLSTARVAVDSSSGWDALDKLCPPPPPPPPTAERGVQRVRVDGFSRTILRLPSQRP</sequence>
<keyword evidence="2" id="KW-0812">Transmembrane</keyword>
<dbReference type="AlphaFoldDB" id="A0AAF0XZX0"/>